<accession>A0A840VGZ5</accession>
<dbReference type="AlphaFoldDB" id="A0A840VGZ5"/>
<dbReference type="Proteomes" id="UP000553706">
    <property type="component" value="Unassembled WGS sequence"/>
</dbReference>
<protein>
    <submittedName>
        <fullName evidence="3">NADPH-dependent 2,4-dienoyl-CoA reductase/sulfur reductase-like enzyme</fullName>
    </submittedName>
</protein>
<keyword evidence="4" id="KW-1185">Reference proteome</keyword>
<dbReference type="PANTHER" id="PTHR42949:SF3">
    <property type="entry name" value="ANAEROBIC GLYCEROL-3-PHOSPHATE DEHYDROGENASE SUBUNIT B"/>
    <property type="match status" value="1"/>
</dbReference>
<evidence type="ECO:0000259" key="2">
    <source>
        <dbReference type="Pfam" id="PF07992"/>
    </source>
</evidence>
<dbReference type="PRINTS" id="PR00469">
    <property type="entry name" value="PNDRDTASEII"/>
</dbReference>
<dbReference type="PANTHER" id="PTHR42949">
    <property type="entry name" value="ANAEROBIC GLYCEROL-3-PHOSPHATE DEHYDROGENASE SUBUNIT B"/>
    <property type="match status" value="1"/>
</dbReference>
<evidence type="ECO:0000313" key="4">
    <source>
        <dbReference type="Proteomes" id="UP000553706"/>
    </source>
</evidence>
<comment type="caution">
    <text evidence="3">The sequence shown here is derived from an EMBL/GenBank/DDBJ whole genome shotgun (WGS) entry which is preliminary data.</text>
</comment>
<dbReference type="SUPFAM" id="SSF51905">
    <property type="entry name" value="FAD/NAD(P)-binding domain"/>
    <property type="match status" value="1"/>
</dbReference>
<proteinExistence type="predicted"/>
<dbReference type="InterPro" id="IPR051691">
    <property type="entry name" value="Metab_Enz_Cyan_OpOx_G3PDH"/>
</dbReference>
<reference evidence="3 4" key="1">
    <citation type="submission" date="2020-08" db="EMBL/GenBank/DDBJ databases">
        <title>Genomic Encyclopedia of Type Strains, Phase IV (KMG-IV): sequencing the most valuable type-strain genomes for metagenomic binning, comparative biology and taxonomic classification.</title>
        <authorList>
            <person name="Goeker M."/>
        </authorList>
    </citation>
    <scope>NUCLEOTIDE SEQUENCE [LARGE SCALE GENOMIC DNA]</scope>
    <source>
        <strain evidence="3 4">DSM 27026</strain>
    </source>
</reference>
<dbReference type="InterPro" id="IPR023753">
    <property type="entry name" value="FAD/NAD-binding_dom"/>
</dbReference>
<dbReference type="RefSeq" id="WP_183267179.1">
    <property type="nucleotide sequence ID" value="NZ_JACHFJ010000012.1"/>
</dbReference>
<name>A0A840VGZ5_9PROT</name>
<evidence type="ECO:0000256" key="1">
    <source>
        <dbReference type="ARBA" id="ARBA00023002"/>
    </source>
</evidence>
<gene>
    <name evidence="3" type="ORF">HNP71_002437</name>
</gene>
<keyword evidence="1" id="KW-0560">Oxidoreductase</keyword>
<feature type="domain" description="FAD/NAD(P)-binding" evidence="2">
    <location>
        <begin position="3"/>
        <end position="288"/>
    </location>
</feature>
<dbReference type="GO" id="GO:0016491">
    <property type="term" value="F:oxidoreductase activity"/>
    <property type="evidence" value="ECO:0007669"/>
    <property type="project" value="UniProtKB-KW"/>
</dbReference>
<dbReference type="EMBL" id="JACHFJ010000012">
    <property type="protein sequence ID" value="MBB5374167.1"/>
    <property type="molecule type" value="Genomic_DNA"/>
</dbReference>
<dbReference type="InterPro" id="IPR036188">
    <property type="entry name" value="FAD/NAD-bd_sf"/>
</dbReference>
<dbReference type="Gene3D" id="3.50.50.60">
    <property type="entry name" value="FAD/NAD(P)-binding domain"/>
    <property type="match status" value="2"/>
</dbReference>
<evidence type="ECO:0000313" key="3">
    <source>
        <dbReference type="EMBL" id="MBB5374167.1"/>
    </source>
</evidence>
<dbReference type="Pfam" id="PF07992">
    <property type="entry name" value="Pyr_redox_2"/>
    <property type="match status" value="1"/>
</dbReference>
<organism evidence="3 4">
    <name type="scientific">Acidocella aromatica</name>
    <dbReference type="NCBI Taxonomy" id="1303579"/>
    <lineage>
        <taxon>Bacteria</taxon>
        <taxon>Pseudomonadati</taxon>
        <taxon>Pseudomonadota</taxon>
        <taxon>Alphaproteobacteria</taxon>
        <taxon>Acetobacterales</taxon>
        <taxon>Acidocellaceae</taxon>
        <taxon>Acidocella</taxon>
    </lineage>
</organism>
<sequence>MVDVAIIGGGPAGIAAALTLKARGVRHVAILERESVLGGVPRHCGHPPFGLREFKRLLTGPSYARRLAAAAEAAGVKILLRHSVTALKPGGRLEVATPEGLVTLNARRVLLATGAREAPRSARLVGGDRPLGVLNTGALQAYVHLHGLVPFTSPVVVGTELVGLSALATCRSHGIHPVAVVEAGSRAVARWPLGLFPRLLRIPTYYNAGIDEIIGHGRVEAVRLRDGREIACDGVLLTGRFLPEASLARLSHLAVDGRSGGPEVDQYGRCSDDAYFAAGNLLRPIETAGWSFREGGAIADYVADDLAGGLPAAGDEITLVAGEGVKFVVPQRLSRVAPLRGKLQLRVERPISGQLRVSSEEAVLYKRRISTRPERRILVELGEMKPPGEAKRLLVEIVS</sequence>
<dbReference type="PRINTS" id="PR00368">
    <property type="entry name" value="FADPNR"/>
</dbReference>